<evidence type="ECO:0000313" key="3">
    <source>
        <dbReference type="Proteomes" id="UP000784294"/>
    </source>
</evidence>
<feature type="region of interest" description="Disordered" evidence="1">
    <location>
        <begin position="1"/>
        <end position="52"/>
    </location>
</feature>
<gene>
    <name evidence="2" type="ORF">PXEA_LOCUS15068</name>
</gene>
<protein>
    <submittedName>
        <fullName evidence="2">Uncharacterized protein</fullName>
    </submittedName>
</protein>
<name>A0A448WW16_9PLAT</name>
<comment type="caution">
    <text evidence="2">The sequence shown here is derived from an EMBL/GenBank/DDBJ whole genome shotgun (WGS) entry which is preliminary data.</text>
</comment>
<dbReference type="AlphaFoldDB" id="A0A448WW16"/>
<dbReference type="Proteomes" id="UP000784294">
    <property type="component" value="Unassembled WGS sequence"/>
</dbReference>
<accession>A0A448WW16</accession>
<reference evidence="2" key="1">
    <citation type="submission" date="2018-11" db="EMBL/GenBank/DDBJ databases">
        <authorList>
            <consortium name="Pathogen Informatics"/>
        </authorList>
    </citation>
    <scope>NUCLEOTIDE SEQUENCE</scope>
</reference>
<keyword evidence="3" id="KW-1185">Reference proteome</keyword>
<feature type="compositionally biased region" description="Polar residues" evidence="1">
    <location>
        <begin position="1"/>
        <end position="13"/>
    </location>
</feature>
<proteinExistence type="predicted"/>
<feature type="compositionally biased region" description="Basic residues" evidence="1">
    <location>
        <begin position="37"/>
        <end position="49"/>
    </location>
</feature>
<organism evidence="2 3">
    <name type="scientific">Protopolystoma xenopodis</name>
    <dbReference type="NCBI Taxonomy" id="117903"/>
    <lineage>
        <taxon>Eukaryota</taxon>
        <taxon>Metazoa</taxon>
        <taxon>Spiralia</taxon>
        <taxon>Lophotrochozoa</taxon>
        <taxon>Platyhelminthes</taxon>
        <taxon>Monogenea</taxon>
        <taxon>Polyopisthocotylea</taxon>
        <taxon>Polystomatidea</taxon>
        <taxon>Polystomatidae</taxon>
        <taxon>Protopolystoma</taxon>
    </lineage>
</organism>
<sequence>MPTSRAYLQTGDMTSRGWEEERRQRSGNVKRQPQLKLLKRPRGSGKKRGMCREDELSCPLTACVMAAHRELASQGSRHTRPTECSCFVIPTYNLTPSYQFSHLLTFILSYCHERGPP</sequence>
<evidence type="ECO:0000256" key="1">
    <source>
        <dbReference type="SAM" id="MobiDB-lite"/>
    </source>
</evidence>
<dbReference type="EMBL" id="CAAALY010052258">
    <property type="protein sequence ID" value="VEL21628.1"/>
    <property type="molecule type" value="Genomic_DNA"/>
</dbReference>
<evidence type="ECO:0000313" key="2">
    <source>
        <dbReference type="EMBL" id="VEL21628.1"/>
    </source>
</evidence>